<dbReference type="SMART" id="SM00422">
    <property type="entry name" value="HTH_MERR"/>
    <property type="match status" value="1"/>
</dbReference>
<feature type="domain" description="HTH merR-type" evidence="3">
    <location>
        <begin position="1"/>
        <end position="71"/>
    </location>
</feature>
<evidence type="ECO:0000259" key="3">
    <source>
        <dbReference type="PROSITE" id="PS50937"/>
    </source>
</evidence>
<dbReference type="Pfam" id="PF13411">
    <property type="entry name" value="MerR_1"/>
    <property type="match status" value="1"/>
</dbReference>
<dbReference type="EMBL" id="JAHZIK010000725">
    <property type="protein sequence ID" value="MBW7457010.1"/>
    <property type="molecule type" value="Genomic_DNA"/>
</dbReference>
<sequence length="456" mass="50204">MPLYIHETAKWLGTTPRAIRLYEEKGLIAPDKSPVNGYRIYRKHDLERLRWIIALRELGLSLAAISDMIPAARPFLRAVEDSDSMDSTDIPDHAPGISSHTRKDASLALLGKLDEARKAIYEEWSRLSQALQALDSMLASGFVRQDLTLTELESTAAEIRQLSAVRSSWHDQWDYDRLASSHRELAVLQALHPLVNEQDYQLAHDAIAQWIDPVSGDRGIDLAAGTGSLTARLARSGAVLTAVEQSVEMLALLRKSLPEIEAKQGNLLALPFQGAAFDFASCAFAMHYLDERQQQLALAEMDRMLLPDGRLCLAGVVIESSPADPPAKSPAQYPTDPSRWPHGSDSLAMKPLCQRSRPRCGSFLPTNKDGTEHEWLCCHFNHASNYHGIPDWRRSAPITANSTLLMPRQCSFVISKIGGKGRLSKYCSIPPAHCIQSSPPARSKGSSDQAASSTGL</sequence>
<gene>
    <name evidence="4" type="ORF">K0U00_23525</name>
</gene>
<feature type="region of interest" description="Disordered" evidence="2">
    <location>
        <begin position="437"/>
        <end position="456"/>
    </location>
</feature>
<accession>A0ABS7C8F9</accession>
<dbReference type="PANTHER" id="PTHR30204:SF97">
    <property type="entry name" value="MERR FAMILY REGULATORY PROTEIN"/>
    <property type="match status" value="1"/>
</dbReference>
<proteinExistence type="predicted"/>
<evidence type="ECO:0000313" key="4">
    <source>
        <dbReference type="EMBL" id="MBW7457010.1"/>
    </source>
</evidence>
<dbReference type="Gene3D" id="3.40.50.150">
    <property type="entry name" value="Vaccinia Virus protein VP39"/>
    <property type="match status" value="1"/>
</dbReference>
<dbReference type="InterPro" id="IPR000551">
    <property type="entry name" value="MerR-type_HTH_dom"/>
</dbReference>
<feature type="region of interest" description="Disordered" evidence="2">
    <location>
        <begin position="322"/>
        <end position="341"/>
    </location>
</feature>
<dbReference type="InterPro" id="IPR041698">
    <property type="entry name" value="Methyltransf_25"/>
</dbReference>
<evidence type="ECO:0000256" key="1">
    <source>
        <dbReference type="ARBA" id="ARBA00023125"/>
    </source>
</evidence>
<dbReference type="Proteomes" id="UP001519887">
    <property type="component" value="Unassembled WGS sequence"/>
</dbReference>
<dbReference type="CDD" id="cd00592">
    <property type="entry name" value="HTH_MerR-like"/>
    <property type="match status" value="1"/>
</dbReference>
<dbReference type="InterPro" id="IPR029063">
    <property type="entry name" value="SAM-dependent_MTases_sf"/>
</dbReference>
<keyword evidence="1" id="KW-0238">DNA-binding</keyword>
<dbReference type="InterPro" id="IPR009061">
    <property type="entry name" value="DNA-bd_dom_put_sf"/>
</dbReference>
<evidence type="ECO:0000313" key="5">
    <source>
        <dbReference type="Proteomes" id="UP001519887"/>
    </source>
</evidence>
<dbReference type="PANTHER" id="PTHR30204">
    <property type="entry name" value="REDOX-CYCLING DRUG-SENSING TRANSCRIPTIONAL ACTIVATOR SOXR"/>
    <property type="match status" value="1"/>
</dbReference>
<reference evidence="4 5" key="1">
    <citation type="submission" date="2021-07" db="EMBL/GenBank/DDBJ databases">
        <title>Paenibacillus radiodurans sp. nov., isolated from the southeastern edge of Tengger Desert.</title>
        <authorList>
            <person name="Zhang G."/>
        </authorList>
    </citation>
    <scope>NUCLEOTIDE SEQUENCE [LARGE SCALE GENOMIC DNA]</scope>
    <source>
        <strain evidence="4 5">CCM 7311</strain>
    </source>
</reference>
<dbReference type="CDD" id="cd02440">
    <property type="entry name" value="AdoMet_MTases"/>
    <property type="match status" value="1"/>
</dbReference>
<dbReference type="SUPFAM" id="SSF53335">
    <property type="entry name" value="S-adenosyl-L-methionine-dependent methyltransferases"/>
    <property type="match status" value="1"/>
</dbReference>
<dbReference type="Gene3D" id="1.10.1660.10">
    <property type="match status" value="1"/>
</dbReference>
<evidence type="ECO:0000256" key="2">
    <source>
        <dbReference type="SAM" id="MobiDB-lite"/>
    </source>
</evidence>
<organism evidence="4 5">
    <name type="scientific">Paenibacillus sepulcri</name>
    <dbReference type="NCBI Taxonomy" id="359917"/>
    <lineage>
        <taxon>Bacteria</taxon>
        <taxon>Bacillati</taxon>
        <taxon>Bacillota</taxon>
        <taxon>Bacilli</taxon>
        <taxon>Bacillales</taxon>
        <taxon>Paenibacillaceae</taxon>
        <taxon>Paenibacillus</taxon>
    </lineage>
</organism>
<dbReference type="InterPro" id="IPR047057">
    <property type="entry name" value="MerR_fam"/>
</dbReference>
<dbReference type="PROSITE" id="PS50937">
    <property type="entry name" value="HTH_MERR_2"/>
    <property type="match status" value="1"/>
</dbReference>
<dbReference type="Pfam" id="PF13649">
    <property type="entry name" value="Methyltransf_25"/>
    <property type="match status" value="1"/>
</dbReference>
<protein>
    <submittedName>
        <fullName evidence="4">MerR family transcriptional regulator</fullName>
    </submittedName>
</protein>
<keyword evidence="5" id="KW-1185">Reference proteome</keyword>
<comment type="caution">
    <text evidence="4">The sequence shown here is derived from an EMBL/GenBank/DDBJ whole genome shotgun (WGS) entry which is preliminary data.</text>
</comment>
<name>A0ABS7C8F9_9BACL</name>
<dbReference type="SUPFAM" id="SSF46955">
    <property type="entry name" value="Putative DNA-binding domain"/>
    <property type="match status" value="1"/>
</dbReference>